<dbReference type="InterPro" id="IPR012292">
    <property type="entry name" value="Globin/Proto"/>
</dbReference>
<dbReference type="Gene3D" id="1.10.490.10">
    <property type="entry name" value="Globins"/>
    <property type="match status" value="1"/>
</dbReference>
<comment type="caution">
    <text evidence="5">The sequence shown here is derived from an EMBL/GenBank/DDBJ whole genome shotgun (WGS) entry which is preliminary data.</text>
</comment>
<proteinExistence type="predicted"/>
<dbReference type="PANTHER" id="PTHR32089">
    <property type="entry name" value="METHYL-ACCEPTING CHEMOTAXIS PROTEIN MCPB"/>
    <property type="match status" value="1"/>
</dbReference>
<dbReference type="Proteomes" id="UP000318102">
    <property type="component" value="Unassembled WGS sequence"/>
</dbReference>
<feature type="coiled-coil region" evidence="3">
    <location>
        <begin position="189"/>
        <end position="227"/>
    </location>
</feature>
<dbReference type="GO" id="GO:0019825">
    <property type="term" value="F:oxygen binding"/>
    <property type="evidence" value="ECO:0007669"/>
    <property type="project" value="InterPro"/>
</dbReference>
<dbReference type="RefSeq" id="WP_144995547.1">
    <property type="nucleotide sequence ID" value="NZ_VNJK01000010.1"/>
</dbReference>
<evidence type="ECO:0000313" key="6">
    <source>
        <dbReference type="Proteomes" id="UP000318102"/>
    </source>
</evidence>
<dbReference type="InterPro" id="IPR009050">
    <property type="entry name" value="Globin-like_sf"/>
</dbReference>
<dbReference type="SMART" id="SM00283">
    <property type="entry name" value="MA"/>
    <property type="match status" value="1"/>
</dbReference>
<organism evidence="5 6">
    <name type="scientific">Paenibacillus agilis</name>
    <dbReference type="NCBI Taxonomy" id="3020863"/>
    <lineage>
        <taxon>Bacteria</taxon>
        <taxon>Bacillati</taxon>
        <taxon>Bacillota</taxon>
        <taxon>Bacilli</taxon>
        <taxon>Bacillales</taxon>
        <taxon>Paenibacillaceae</taxon>
        <taxon>Paenibacillus</taxon>
    </lineage>
</organism>
<keyword evidence="1 2" id="KW-0807">Transducer</keyword>
<evidence type="ECO:0000313" key="5">
    <source>
        <dbReference type="EMBL" id="TVX84829.1"/>
    </source>
</evidence>
<dbReference type="Gene3D" id="1.10.287.950">
    <property type="entry name" value="Methyl-accepting chemotaxis protein"/>
    <property type="match status" value="1"/>
</dbReference>
<dbReference type="PANTHER" id="PTHR32089:SF118">
    <property type="entry name" value="HEME-BASED AEROTACTIC TRANSDUCER HEMAT"/>
    <property type="match status" value="1"/>
</dbReference>
<keyword evidence="3" id="KW-0175">Coiled coil</keyword>
<evidence type="ECO:0000256" key="1">
    <source>
        <dbReference type="ARBA" id="ARBA00023224"/>
    </source>
</evidence>
<dbReference type="EMBL" id="VNJK01000010">
    <property type="protein sequence ID" value="TVX84829.1"/>
    <property type="molecule type" value="Genomic_DNA"/>
</dbReference>
<dbReference type="Pfam" id="PF00015">
    <property type="entry name" value="MCPsignal"/>
    <property type="match status" value="1"/>
</dbReference>
<protein>
    <submittedName>
        <fullName evidence="5">Heme-based aerotactic transducer</fullName>
    </submittedName>
</protein>
<dbReference type="InterPro" id="IPR039379">
    <property type="entry name" value="Protoglobin_sensor_dom"/>
</dbReference>
<dbReference type="OrthoDB" id="266313at2"/>
<reference evidence="5 6" key="1">
    <citation type="submission" date="2019-07" db="EMBL/GenBank/DDBJ databases">
        <authorList>
            <person name="Kim J."/>
        </authorList>
    </citation>
    <scope>NUCLEOTIDE SEQUENCE [LARGE SCALE GENOMIC DNA]</scope>
    <source>
        <strain evidence="5 6">N4</strain>
    </source>
</reference>
<dbReference type="PROSITE" id="PS50111">
    <property type="entry name" value="CHEMOTAXIS_TRANSDUC_2"/>
    <property type="match status" value="1"/>
</dbReference>
<dbReference type="InterPro" id="IPR044398">
    <property type="entry name" value="Globin-sensor_dom"/>
</dbReference>
<accession>A0A559IAX5</accession>
<dbReference type="InterPro" id="IPR004089">
    <property type="entry name" value="MCPsignal_dom"/>
</dbReference>
<dbReference type="AlphaFoldDB" id="A0A559IAX5"/>
<sequence length="444" mass="50305">MFKRWGYNKDKGNEFVNRNDAMEKWDFDLERADKEGTIQFSKDHQIWSQLHMIQLTTKDLGMLHLAKPYILPWFDEISEAFYASVLQVESLKQMINQHSSVEKLKVTLRKHIEEMFDGLINETYLEKRMRIAAIHYRIGLEPKWYMGAFQKVQAVVFERLMLHATNPQLAIQVVHSFNKVLNLEQQLVLEFFEIKRQEAETEHIRQKEQLHKQISKLSEQLASLSIRTNDAIQEMVSYGIELNNSTQHTANSSKATQRNAEEGKIFMDQLTVSIQQIDTDIQQVEQHMSALKMTTEHIASIAQSIISIADHTHLLSLNASIEAAHAGDRGAGFSIVAKEVNKLAVSTKQTVNNIENLIVNSTEVTKTVVEVISAVQSNAGQVRTNAELTMEKISNIVSEISESASQLDVISNNIQSLSDAIQSISESTEQVASSAEQLNRISSL</sequence>
<name>A0A559IAX5_9BACL</name>
<dbReference type="SUPFAM" id="SSF58104">
    <property type="entry name" value="Methyl-accepting chemotaxis protein (MCP) signaling domain"/>
    <property type="match status" value="1"/>
</dbReference>
<dbReference type="GO" id="GO:0007165">
    <property type="term" value="P:signal transduction"/>
    <property type="evidence" value="ECO:0007669"/>
    <property type="project" value="UniProtKB-KW"/>
</dbReference>
<dbReference type="Pfam" id="PF11563">
    <property type="entry name" value="Protoglobin"/>
    <property type="match status" value="1"/>
</dbReference>
<evidence type="ECO:0000259" key="4">
    <source>
        <dbReference type="PROSITE" id="PS50111"/>
    </source>
</evidence>
<dbReference type="GO" id="GO:0016020">
    <property type="term" value="C:membrane"/>
    <property type="evidence" value="ECO:0007669"/>
    <property type="project" value="InterPro"/>
</dbReference>
<dbReference type="SUPFAM" id="SSF46458">
    <property type="entry name" value="Globin-like"/>
    <property type="match status" value="1"/>
</dbReference>
<dbReference type="GO" id="GO:0020037">
    <property type="term" value="F:heme binding"/>
    <property type="evidence" value="ECO:0007669"/>
    <property type="project" value="InterPro"/>
</dbReference>
<dbReference type="CDD" id="cd01068">
    <property type="entry name" value="globin_sensor"/>
    <property type="match status" value="1"/>
</dbReference>
<feature type="domain" description="Methyl-accepting transducer" evidence="4">
    <location>
        <begin position="212"/>
        <end position="439"/>
    </location>
</feature>
<evidence type="ECO:0000256" key="3">
    <source>
        <dbReference type="SAM" id="Coils"/>
    </source>
</evidence>
<evidence type="ECO:0000256" key="2">
    <source>
        <dbReference type="PROSITE-ProRule" id="PRU00284"/>
    </source>
</evidence>
<keyword evidence="6" id="KW-1185">Reference proteome</keyword>
<gene>
    <name evidence="5" type="ORF">FPZ44_26085</name>
</gene>